<proteinExistence type="predicted"/>
<dbReference type="OrthoDB" id="143444at2759"/>
<dbReference type="AlphaFoldDB" id="A0A9W7D8X5"/>
<feature type="compositionally biased region" description="Pro residues" evidence="1">
    <location>
        <begin position="67"/>
        <end position="81"/>
    </location>
</feature>
<feature type="region of interest" description="Disordered" evidence="1">
    <location>
        <begin position="169"/>
        <end position="213"/>
    </location>
</feature>
<evidence type="ECO:0000313" key="3">
    <source>
        <dbReference type="Proteomes" id="UP001165121"/>
    </source>
</evidence>
<feature type="region of interest" description="Disordered" evidence="1">
    <location>
        <begin position="67"/>
        <end position="98"/>
    </location>
</feature>
<dbReference type="EMBL" id="BSXT01008820">
    <property type="protein sequence ID" value="GMF67355.1"/>
    <property type="molecule type" value="Genomic_DNA"/>
</dbReference>
<sequence>MVRRSKTCPKCKKRFATPGNMKRHQYKVFACGAQFVKQRKDLAKEKKAYRNRYDYLRRLGRLHEYPGPLPPFDAPPAAQRPPPRRSTRHSTTTVESSANVPTIVGPRFKFKAGGKLVVMPFCCCHALIFNSSIRLSTRSHSFRPTSSAMEFLRTESCSSQAYVDSQVWSNSSSDNTGDLVENGNFQADERESWIGEETKDKEHQESKLDDEQIPSSGRVVFRGVFYAKYHKTTTTTTTNYRCSSFKRAKCKTKLYERVDGSVSQTGEHTQMCNRDIMRGTDADPAPSSTILAADILEAIDEQAVSQQTPQPAAVWEIIRERFFFTETPTL</sequence>
<accession>A0A9W7D8X5</accession>
<keyword evidence="3" id="KW-1185">Reference proteome</keyword>
<gene>
    <name evidence="2" type="ORF">Pfra01_002836900</name>
</gene>
<evidence type="ECO:0000256" key="1">
    <source>
        <dbReference type="SAM" id="MobiDB-lite"/>
    </source>
</evidence>
<organism evidence="2 3">
    <name type="scientific">Phytophthora fragariaefolia</name>
    <dbReference type="NCBI Taxonomy" id="1490495"/>
    <lineage>
        <taxon>Eukaryota</taxon>
        <taxon>Sar</taxon>
        <taxon>Stramenopiles</taxon>
        <taxon>Oomycota</taxon>
        <taxon>Peronosporomycetes</taxon>
        <taxon>Peronosporales</taxon>
        <taxon>Peronosporaceae</taxon>
        <taxon>Phytophthora</taxon>
    </lineage>
</organism>
<dbReference type="Proteomes" id="UP001165121">
    <property type="component" value="Unassembled WGS sequence"/>
</dbReference>
<evidence type="ECO:0000313" key="2">
    <source>
        <dbReference type="EMBL" id="GMF67355.1"/>
    </source>
</evidence>
<protein>
    <submittedName>
        <fullName evidence="2">Unnamed protein product</fullName>
    </submittedName>
</protein>
<comment type="caution">
    <text evidence="2">The sequence shown here is derived from an EMBL/GenBank/DDBJ whole genome shotgun (WGS) entry which is preliminary data.</text>
</comment>
<name>A0A9W7D8X5_9STRA</name>
<reference evidence="2" key="1">
    <citation type="submission" date="2023-04" db="EMBL/GenBank/DDBJ databases">
        <title>Phytophthora fragariaefolia NBRC 109709.</title>
        <authorList>
            <person name="Ichikawa N."/>
            <person name="Sato H."/>
            <person name="Tonouchi N."/>
        </authorList>
    </citation>
    <scope>NUCLEOTIDE SEQUENCE</scope>
    <source>
        <strain evidence="2">NBRC 109709</strain>
    </source>
</reference>
<feature type="compositionally biased region" description="Basic and acidic residues" evidence="1">
    <location>
        <begin position="187"/>
        <end position="210"/>
    </location>
</feature>